<proteinExistence type="predicted"/>
<name>A0A0A9H834_ARUDO</name>
<organism evidence="1">
    <name type="scientific">Arundo donax</name>
    <name type="common">Giant reed</name>
    <name type="synonym">Donax arundinaceus</name>
    <dbReference type="NCBI Taxonomy" id="35708"/>
    <lineage>
        <taxon>Eukaryota</taxon>
        <taxon>Viridiplantae</taxon>
        <taxon>Streptophyta</taxon>
        <taxon>Embryophyta</taxon>
        <taxon>Tracheophyta</taxon>
        <taxon>Spermatophyta</taxon>
        <taxon>Magnoliopsida</taxon>
        <taxon>Liliopsida</taxon>
        <taxon>Poales</taxon>
        <taxon>Poaceae</taxon>
        <taxon>PACMAD clade</taxon>
        <taxon>Arundinoideae</taxon>
        <taxon>Arundineae</taxon>
        <taxon>Arundo</taxon>
    </lineage>
</organism>
<protein>
    <submittedName>
        <fullName evidence="1">Uncharacterized protein</fullName>
    </submittedName>
</protein>
<accession>A0A0A9H834</accession>
<dbReference type="AlphaFoldDB" id="A0A0A9H834"/>
<sequence>MQNFPCDYCITLSFSMLTCCPFKFCSAKNKAHAKCFQQREE</sequence>
<reference evidence="1" key="1">
    <citation type="submission" date="2014-09" db="EMBL/GenBank/DDBJ databases">
        <authorList>
            <person name="Magalhaes I.L.F."/>
            <person name="Oliveira U."/>
            <person name="Santos F.R."/>
            <person name="Vidigal T.H.D.A."/>
            <person name="Brescovit A.D."/>
            <person name="Santos A.J."/>
        </authorList>
    </citation>
    <scope>NUCLEOTIDE SEQUENCE</scope>
    <source>
        <tissue evidence="1">Shoot tissue taken approximately 20 cm above the soil surface</tissue>
    </source>
</reference>
<evidence type="ECO:0000313" key="1">
    <source>
        <dbReference type="EMBL" id="JAE32912.1"/>
    </source>
</evidence>
<reference evidence="1" key="2">
    <citation type="journal article" date="2015" name="Data Brief">
        <title>Shoot transcriptome of the giant reed, Arundo donax.</title>
        <authorList>
            <person name="Barrero R.A."/>
            <person name="Guerrero F.D."/>
            <person name="Moolhuijzen P."/>
            <person name="Goolsby J.A."/>
            <person name="Tidwell J."/>
            <person name="Bellgard S.E."/>
            <person name="Bellgard M.I."/>
        </authorList>
    </citation>
    <scope>NUCLEOTIDE SEQUENCE</scope>
    <source>
        <tissue evidence="1">Shoot tissue taken approximately 20 cm above the soil surface</tissue>
    </source>
</reference>
<dbReference type="EMBL" id="GBRH01164984">
    <property type="protein sequence ID" value="JAE32912.1"/>
    <property type="molecule type" value="Transcribed_RNA"/>
</dbReference>